<evidence type="ECO:0000313" key="1">
    <source>
        <dbReference type="EMBL" id="CAL1673980.1"/>
    </source>
</evidence>
<dbReference type="AlphaFoldDB" id="A0AAV2N2A0"/>
<dbReference type="Proteomes" id="UP001497644">
    <property type="component" value="Chromosome 1"/>
</dbReference>
<dbReference type="EMBL" id="OZ034824">
    <property type="protein sequence ID" value="CAL1673980.1"/>
    <property type="molecule type" value="Genomic_DNA"/>
</dbReference>
<organism evidence="1 2">
    <name type="scientific">Lasius platythorax</name>
    <dbReference type="NCBI Taxonomy" id="488582"/>
    <lineage>
        <taxon>Eukaryota</taxon>
        <taxon>Metazoa</taxon>
        <taxon>Ecdysozoa</taxon>
        <taxon>Arthropoda</taxon>
        <taxon>Hexapoda</taxon>
        <taxon>Insecta</taxon>
        <taxon>Pterygota</taxon>
        <taxon>Neoptera</taxon>
        <taxon>Endopterygota</taxon>
        <taxon>Hymenoptera</taxon>
        <taxon>Apocrita</taxon>
        <taxon>Aculeata</taxon>
        <taxon>Formicoidea</taxon>
        <taxon>Formicidae</taxon>
        <taxon>Formicinae</taxon>
        <taxon>Lasius</taxon>
        <taxon>Lasius</taxon>
    </lineage>
</organism>
<sequence>MVRGGGCVLVLRAVAVLLLLLLLSVVVVVAQVRTRRRRWVNDPGSELTKVLVHEYWDDVRFGSRGSFTISSIHVV</sequence>
<name>A0AAV2N2A0_9HYME</name>
<evidence type="ECO:0000313" key="2">
    <source>
        <dbReference type="Proteomes" id="UP001497644"/>
    </source>
</evidence>
<keyword evidence="2" id="KW-1185">Reference proteome</keyword>
<gene>
    <name evidence="1" type="ORF">LPLAT_LOCUS754</name>
</gene>
<protein>
    <submittedName>
        <fullName evidence="1">Uncharacterized protein</fullName>
    </submittedName>
</protein>
<accession>A0AAV2N2A0</accession>
<proteinExistence type="predicted"/>
<reference evidence="1 2" key="1">
    <citation type="submission" date="2024-04" db="EMBL/GenBank/DDBJ databases">
        <authorList>
            <consortium name="Molecular Ecology Group"/>
        </authorList>
    </citation>
    <scope>NUCLEOTIDE SEQUENCE [LARGE SCALE GENOMIC DNA]</scope>
</reference>